<dbReference type="Pfam" id="PF04092">
    <property type="entry name" value="SAG"/>
    <property type="match status" value="1"/>
</dbReference>
<sequence>MGLCQEQYMYARTHAVESRNADPPTADKDVYADSDDQCSEDVELTSLVKAKLNKQDSPSTTENADTTYELTLESPPVYDTALCYKCVMHGADPKRSSAVSIREAAEVKDCLLKVYMKGHRLSSLRRILGGGGFFIVCREGAGRVALREDRGTR</sequence>
<evidence type="ECO:0000313" key="3">
    <source>
        <dbReference type="Proteomes" id="UP000224006"/>
    </source>
</evidence>
<dbReference type="VEuPathDB" id="ToxoDB:BESB_033880"/>
<protein>
    <submittedName>
        <fullName evidence="2">SAG-related sequence</fullName>
    </submittedName>
</protein>
<dbReference type="GO" id="GO:0016020">
    <property type="term" value="C:membrane"/>
    <property type="evidence" value="ECO:0007669"/>
    <property type="project" value="InterPro"/>
</dbReference>
<evidence type="ECO:0000259" key="1">
    <source>
        <dbReference type="Pfam" id="PF04092"/>
    </source>
</evidence>
<dbReference type="InterPro" id="IPR036755">
    <property type="entry name" value="SRS_dom_sf"/>
</dbReference>
<proteinExistence type="predicted"/>
<dbReference type="EMBL" id="NWUJ01000002">
    <property type="protein sequence ID" value="PFH36930.1"/>
    <property type="molecule type" value="Genomic_DNA"/>
</dbReference>
<dbReference type="Gene3D" id="2.60.40.1320">
    <property type="entry name" value="SRS domain"/>
    <property type="match status" value="1"/>
</dbReference>
<dbReference type="Proteomes" id="UP000224006">
    <property type="component" value="Chromosome II"/>
</dbReference>
<organism evidence="2 3">
    <name type="scientific">Besnoitia besnoiti</name>
    <name type="common">Apicomplexan protozoan</name>
    <dbReference type="NCBI Taxonomy" id="94643"/>
    <lineage>
        <taxon>Eukaryota</taxon>
        <taxon>Sar</taxon>
        <taxon>Alveolata</taxon>
        <taxon>Apicomplexa</taxon>
        <taxon>Conoidasida</taxon>
        <taxon>Coccidia</taxon>
        <taxon>Eucoccidiorida</taxon>
        <taxon>Eimeriorina</taxon>
        <taxon>Sarcocystidae</taxon>
        <taxon>Besnoitia</taxon>
    </lineage>
</organism>
<accession>A0A2A9MMU1</accession>
<dbReference type="KEGG" id="bbes:BESB_033880"/>
<dbReference type="RefSeq" id="XP_029220939.1">
    <property type="nucleotide sequence ID" value="XM_029361974.1"/>
</dbReference>
<gene>
    <name evidence="2" type="ORF">BESB_033880</name>
</gene>
<dbReference type="AlphaFoldDB" id="A0A2A9MMU1"/>
<name>A0A2A9MMU1_BESBE</name>
<dbReference type="InterPro" id="IPR007226">
    <property type="entry name" value="SRS_dom"/>
</dbReference>
<keyword evidence="3" id="KW-1185">Reference proteome</keyword>
<reference evidence="2 3" key="1">
    <citation type="submission" date="2017-09" db="EMBL/GenBank/DDBJ databases">
        <title>Genome sequencing of Besnoitia besnoiti strain Bb-Ger1.</title>
        <authorList>
            <person name="Schares G."/>
            <person name="Venepally P."/>
            <person name="Lorenzi H.A."/>
        </authorList>
    </citation>
    <scope>NUCLEOTIDE SEQUENCE [LARGE SCALE GENOMIC DNA]</scope>
    <source>
        <strain evidence="2 3">Bb-Ger1</strain>
    </source>
</reference>
<comment type="caution">
    <text evidence="2">The sequence shown here is derived from an EMBL/GenBank/DDBJ whole genome shotgun (WGS) entry which is preliminary data.</text>
</comment>
<evidence type="ECO:0000313" key="2">
    <source>
        <dbReference type="EMBL" id="PFH36930.1"/>
    </source>
</evidence>
<dbReference type="GeneID" id="40308369"/>
<feature type="domain" description="SRS" evidence="1">
    <location>
        <begin position="24"/>
        <end position="114"/>
    </location>
</feature>